<keyword evidence="3" id="KW-1185">Reference proteome</keyword>
<feature type="transmembrane region" description="Helical" evidence="1">
    <location>
        <begin position="20"/>
        <end position="39"/>
    </location>
</feature>
<evidence type="ECO:0000256" key="1">
    <source>
        <dbReference type="SAM" id="Phobius"/>
    </source>
</evidence>
<keyword evidence="1" id="KW-1133">Transmembrane helix</keyword>
<dbReference type="OrthoDB" id="2717873at2"/>
<accession>A0A366LRE6</accession>
<gene>
    <name evidence="2" type="ORF">DP939_31075</name>
</gene>
<evidence type="ECO:0000313" key="3">
    <source>
        <dbReference type="Proteomes" id="UP000253303"/>
    </source>
</evidence>
<feature type="transmembrane region" description="Helical" evidence="1">
    <location>
        <begin position="138"/>
        <end position="157"/>
    </location>
</feature>
<sequence length="360" mass="38179">MAITRRRPERVMRGWPVWTAYAALGWSVVYAALGVFWAAGGGGFPFGAADVNAEGHGRLLAGATPQVAGPVMATLGAAGAVIALAMARRVRWPRPVLLVSGWGLAVLLALVLPEIRALHLALFPLIFLSLDKMDWPTVNFLVLMAGGFAWAAATLAYQRASRSACAHCGRRADRRTGRGEAWLVRHRRALTYTAVAAPWGYALVRLAWVLDIPLGVPMEFLRHLATANGGAGAKGMELILIGMCAAGSVLTAGLVHRWGEVWPRWVVGLAGRPVPVAVPVVCAGPAACAMLAVGLSWARGLPELIAAGWAIDVYGYRVGPAFALPIPSFLLWGGALGLAALAYYYGRRGECPYCAKALTR</sequence>
<dbReference type="AlphaFoldDB" id="A0A366LRE6"/>
<proteinExistence type="predicted"/>
<keyword evidence="1" id="KW-0812">Transmembrane</keyword>
<feature type="transmembrane region" description="Helical" evidence="1">
    <location>
        <begin position="96"/>
        <end position="118"/>
    </location>
</feature>
<dbReference type="RefSeq" id="WP_113984377.1">
    <property type="nucleotide sequence ID" value="NZ_QMEY01000017.1"/>
</dbReference>
<name>A0A366LRE6_9ACTN</name>
<feature type="transmembrane region" description="Helical" evidence="1">
    <location>
        <begin position="59"/>
        <end position="84"/>
    </location>
</feature>
<feature type="transmembrane region" description="Helical" evidence="1">
    <location>
        <begin position="329"/>
        <end position="346"/>
    </location>
</feature>
<comment type="caution">
    <text evidence="2">The sequence shown here is derived from an EMBL/GenBank/DDBJ whole genome shotgun (WGS) entry which is preliminary data.</text>
</comment>
<protein>
    <submittedName>
        <fullName evidence="2">Uncharacterized protein</fullName>
    </submittedName>
</protein>
<reference evidence="2 3" key="1">
    <citation type="submission" date="2018-06" db="EMBL/GenBank/DDBJ databases">
        <title>Sphaerisporangium craniellae sp. nov., isolated from a marine sponge in the South China Sea.</title>
        <authorList>
            <person name="Li L."/>
        </authorList>
    </citation>
    <scope>NUCLEOTIDE SEQUENCE [LARGE SCALE GENOMIC DNA]</scope>
    <source>
        <strain evidence="2 3">LHW63015</strain>
    </source>
</reference>
<feature type="transmembrane region" description="Helical" evidence="1">
    <location>
        <begin position="276"/>
        <end position="297"/>
    </location>
</feature>
<keyword evidence="1" id="KW-0472">Membrane</keyword>
<dbReference type="Proteomes" id="UP000253303">
    <property type="component" value="Unassembled WGS sequence"/>
</dbReference>
<dbReference type="EMBL" id="QMEY01000017">
    <property type="protein sequence ID" value="RBQ16397.1"/>
    <property type="molecule type" value="Genomic_DNA"/>
</dbReference>
<evidence type="ECO:0000313" key="2">
    <source>
        <dbReference type="EMBL" id="RBQ16397.1"/>
    </source>
</evidence>
<organism evidence="2 3">
    <name type="scientific">Spongiactinospora rosea</name>
    <dbReference type="NCBI Taxonomy" id="2248750"/>
    <lineage>
        <taxon>Bacteria</taxon>
        <taxon>Bacillati</taxon>
        <taxon>Actinomycetota</taxon>
        <taxon>Actinomycetes</taxon>
        <taxon>Streptosporangiales</taxon>
        <taxon>Streptosporangiaceae</taxon>
        <taxon>Spongiactinospora</taxon>
    </lineage>
</organism>
<feature type="transmembrane region" description="Helical" evidence="1">
    <location>
        <begin position="238"/>
        <end position="256"/>
    </location>
</feature>